<keyword evidence="2" id="KW-0479">Metal-binding</keyword>
<evidence type="ECO:0000256" key="6">
    <source>
        <dbReference type="ARBA" id="ARBA00023014"/>
    </source>
</evidence>
<feature type="domain" description="Uracil-DNA glycosylase-like" evidence="8">
    <location>
        <begin position="35"/>
        <end position="182"/>
    </location>
</feature>
<keyword evidence="5" id="KW-0408">Iron</keyword>
<keyword evidence="10" id="KW-1185">Reference proteome</keyword>
<dbReference type="EC" id="3.2.2.27" evidence="9"/>
<dbReference type="InterPro" id="IPR005122">
    <property type="entry name" value="Uracil-DNA_glycosylase-like"/>
</dbReference>
<dbReference type="RefSeq" id="WP_390299405.1">
    <property type="nucleotide sequence ID" value="NZ_JBHSFU010000015.1"/>
</dbReference>
<evidence type="ECO:0000259" key="8">
    <source>
        <dbReference type="SMART" id="SM00986"/>
    </source>
</evidence>
<proteinExistence type="predicted"/>
<dbReference type="Pfam" id="PF03167">
    <property type="entry name" value="UDG"/>
    <property type="match status" value="1"/>
</dbReference>
<protein>
    <submittedName>
        <fullName evidence="9">Uracil-DNA glycosylase</fullName>
        <ecNumber evidence="9">3.2.2.27</ecNumber>
    </submittedName>
</protein>
<keyword evidence="4 9" id="KW-0378">Hydrolase</keyword>
<accession>A0ABV9DMA5</accession>
<keyword evidence="7" id="KW-0234">DNA repair</keyword>
<dbReference type="EMBL" id="JBHSFU010000015">
    <property type="protein sequence ID" value="MFC4560039.1"/>
    <property type="molecule type" value="Genomic_DNA"/>
</dbReference>
<keyword evidence="9" id="KW-0326">Glycosidase</keyword>
<dbReference type="PANTHER" id="PTHR33693:SF1">
    <property type="entry name" value="TYPE-4 URACIL-DNA GLYCOSYLASE"/>
    <property type="match status" value="1"/>
</dbReference>
<dbReference type="SMART" id="SM00987">
    <property type="entry name" value="UreE_C"/>
    <property type="match status" value="1"/>
</dbReference>
<keyword evidence="6" id="KW-0411">Iron-sulfur</keyword>
<comment type="caution">
    <text evidence="9">The sequence shown here is derived from an EMBL/GenBank/DDBJ whole genome shotgun (WGS) entry which is preliminary data.</text>
</comment>
<sequence length="194" mass="22572">MSDFCPSIWPEEFPPDDCDNCDKCGLAEHGSRMIWGEGNSDAPIMVVLDNPGVREDREGNPFVCGTRQTLQETVNSVGLQPDDLYVTYILKRKPTRKYYKQKTREICMRHLEYQLQNKNPKYIICLGNVAVRSFFQDDEAEVKNLRGKMYDVKGIQTTVAYHPLAVRRRPNLKKLFLVEDWQFVADKFNENRLC</sequence>
<dbReference type="GO" id="GO:0004844">
    <property type="term" value="F:uracil DNA N-glycosylase activity"/>
    <property type="evidence" value="ECO:0007669"/>
    <property type="project" value="UniProtKB-EC"/>
</dbReference>
<dbReference type="InterPro" id="IPR051536">
    <property type="entry name" value="UDG_Type-4/5"/>
</dbReference>
<dbReference type="SUPFAM" id="SSF52141">
    <property type="entry name" value="Uracil-DNA glycosylase-like"/>
    <property type="match status" value="1"/>
</dbReference>
<evidence type="ECO:0000256" key="4">
    <source>
        <dbReference type="ARBA" id="ARBA00022801"/>
    </source>
</evidence>
<evidence type="ECO:0000313" key="9">
    <source>
        <dbReference type="EMBL" id="MFC4560039.1"/>
    </source>
</evidence>
<dbReference type="Proteomes" id="UP001595989">
    <property type="component" value="Unassembled WGS sequence"/>
</dbReference>
<dbReference type="Gene3D" id="3.40.470.10">
    <property type="entry name" value="Uracil-DNA glycosylase-like domain"/>
    <property type="match status" value="1"/>
</dbReference>
<gene>
    <name evidence="9" type="ORF">ACFO3D_17915</name>
</gene>
<dbReference type="InterPro" id="IPR036895">
    <property type="entry name" value="Uracil-DNA_glycosylase-like_sf"/>
</dbReference>
<evidence type="ECO:0000256" key="2">
    <source>
        <dbReference type="ARBA" id="ARBA00022723"/>
    </source>
</evidence>
<keyword evidence="1" id="KW-0004">4Fe-4S</keyword>
<organism evidence="9 10">
    <name type="scientific">Virgibacillus kekensis</name>
    <dbReference type="NCBI Taxonomy" id="202261"/>
    <lineage>
        <taxon>Bacteria</taxon>
        <taxon>Bacillati</taxon>
        <taxon>Bacillota</taxon>
        <taxon>Bacilli</taxon>
        <taxon>Bacillales</taxon>
        <taxon>Bacillaceae</taxon>
        <taxon>Virgibacillus</taxon>
    </lineage>
</organism>
<reference evidence="10" key="1">
    <citation type="journal article" date="2019" name="Int. J. Syst. Evol. Microbiol.">
        <title>The Global Catalogue of Microorganisms (GCM) 10K type strain sequencing project: providing services to taxonomists for standard genome sequencing and annotation.</title>
        <authorList>
            <consortium name="The Broad Institute Genomics Platform"/>
            <consortium name="The Broad Institute Genome Sequencing Center for Infectious Disease"/>
            <person name="Wu L."/>
            <person name="Ma J."/>
        </authorList>
    </citation>
    <scope>NUCLEOTIDE SEQUENCE [LARGE SCALE GENOMIC DNA]</scope>
    <source>
        <strain evidence="10">CGMCC 4.7426</strain>
    </source>
</reference>
<evidence type="ECO:0000256" key="5">
    <source>
        <dbReference type="ARBA" id="ARBA00023004"/>
    </source>
</evidence>
<name>A0ABV9DMA5_9BACI</name>
<evidence type="ECO:0000256" key="7">
    <source>
        <dbReference type="ARBA" id="ARBA00023204"/>
    </source>
</evidence>
<evidence type="ECO:0000313" key="10">
    <source>
        <dbReference type="Proteomes" id="UP001595989"/>
    </source>
</evidence>
<dbReference type="CDD" id="cd10030">
    <property type="entry name" value="UDG-F4_TTUDGA_SPO1dp_like"/>
    <property type="match status" value="1"/>
</dbReference>
<evidence type="ECO:0000256" key="3">
    <source>
        <dbReference type="ARBA" id="ARBA00022763"/>
    </source>
</evidence>
<dbReference type="SMART" id="SM00986">
    <property type="entry name" value="UDG"/>
    <property type="match status" value="1"/>
</dbReference>
<keyword evidence="3" id="KW-0227">DNA damage</keyword>
<dbReference type="PANTHER" id="PTHR33693">
    <property type="entry name" value="TYPE-5 URACIL-DNA GLYCOSYLASE"/>
    <property type="match status" value="1"/>
</dbReference>
<evidence type="ECO:0000256" key="1">
    <source>
        <dbReference type="ARBA" id="ARBA00022485"/>
    </source>
</evidence>